<protein>
    <recommendedName>
        <fullName evidence="3">DUF4771 domain-containing protein</fullName>
    </recommendedName>
</protein>
<feature type="compositionally biased region" description="Low complexity" evidence="2">
    <location>
        <begin position="739"/>
        <end position="752"/>
    </location>
</feature>
<dbReference type="Pfam" id="PF15995">
    <property type="entry name" value="DUF4771"/>
    <property type="match status" value="1"/>
</dbReference>
<feature type="region of interest" description="Disordered" evidence="2">
    <location>
        <begin position="732"/>
        <end position="766"/>
    </location>
</feature>
<dbReference type="PANTHER" id="PTHR41967:SF6">
    <property type="entry name" value="FI19406P1-RELATED"/>
    <property type="match status" value="1"/>
</dbReference>
<evidence type="ECO:0000256" key="1">
    <source>
        <dbReference type="SAM" id="Coils"/>
    </source>
</evidence>
<evidence type="ECO:0000259" key="3">
    <source>
        <dbReference type="Pfam" id="PF15995"/>
    </source>
</evidence>
<dbReference type="InterPro" id="IPR031936">
    <property type="entry name" value="DUF4771"/>
</dbReference>
<proteinExistence type="predicted"/>
<feature type="coiled-coil region" evidence="1">
    <location>
        <begin position="953"/>
        <end position="980"/>
    </location>
</feature>
<feature type="region of interest" description="Disordered" evidence="2">
    <location>
        <begin position="1027"/>
        <end position="1049"/>
    </location>
</feature>
<sequence length="1314" mass="149121">MSTKIRSVNRKLPPEKDLLEDASPWYSVGKILPTSTKSKADVFTSFRPTKQCVDYSISETWTKMQKGDLKVNIKQTVANYKDIPPEICKPKRPKKTKLFSGGPPQWKFIDELWRLHVEGAQVKLKSEQKITSKQIKVQRALKHRNVHCIVQEMVGPDWFIELNPKQLQAVDELPHAVWFDFSKGGTMYCEELLAELGLVLRPNQYHVRKALLHSCGDPVEFLLVLYQLMNPARTSYSLNDRLVLSAVVHLSLMSTLKELHVRIPSPPNLPGQPPVLKKKLAKKTQISPYLQSLTYQPPPPRFSGVYKNKHRQYPQSRYFAYKSALEQQKKINAYGPPAGSWSSDDEMQEYMKEYRAAQEFYQSLAGVKQEMLYLIPAKILRMCPNFLHSSQKVIVNQKLIAPKLCKVSSSEELICFCDDSLQTTEDNLGKTFKRSVCEKRAQEFLDTQCFCDDCLEQLHQKVLIRIHGGFKNTPCHCEAPIPIIQGSVSSKVCDCYREYRNRVVASAARQRLIDQDAKLLLGGVFMTKLGPIYQIVGTRGGKICLCEEILKRKALINQYKESLMQNDTKLVVGGVTMTKLGPIFCVSTVVARKPCRCILSYRKKLEVLIVQNKVRAHPVILINNGLVQGKLGPVFYFSGVPDVPRKTEQLSAACSCEIVKSKCLQHCLDYLEYNSQKYETQSISSSEDSCSENCKDESSQSCSGDCSLEVNDADANLDVCCHVKTNVRKSCGPCPSRNSTESTETTSSESSTKPSTAGSFSNSDSIKSCKCKSELDRFMQSKCPCEECNRKIRQEYATLIMGGAKTTPSGNQINVVQAVHQPLCSCMHDHLNNRRKIDEYKARIQARYNLKKQRQKYQVSGVTNTPKGPVYIIAGMRAPVDCECAKAIRESQELAAFEKQRAKPIKGRLKYGIAGVKGMPDENIYIVSGSVPVRPCACEHILAKFERAHKGCLEEFEQFMQQSENEKSVYETELDVQTNRRSPLRSIDINFAKGFENFPSNMFMIKQSEHGVQEMEKVLDEIRQMDATTPDSLKNPIPVDEAPPCSESDELNCAESHEIEDPTQCSTDVENPLDDTLEAVESKQVSSSSSEDSDSTVSESASCHVDPPRQILPITIPQTASQPESFLSKRFAIFRRLPTCRKTLMQLVKRILEGMAEDGFPLAKLPQVYKLPIFKLWIEMRCGVCWSYEDKVKSYGVSKSLWRHTDVCYKHLLPTTMPYTIAKARMMTWKDAKHIKRVAAEKQEEFYRQLKNVNIDTGREFFATTFAYEFPTPTWRECAFAYIPTKEENIFPFKVVQPHEARIIPDNRKIHCYC</sequence>
<keyword evidence="1" id="KW-0175">Coiled coil</keyword>
<dbReference type="PANTHER" id="PTHR41967">
    <property type="entry name" value="FI19406P1-RELATED"/>
    <property type="match status" value="1"/>
</dbReference>
<feature type="compositionally biased region" description="Low complexity" evidence="2">
    <location>
        <begin position="1082"/>
        <end position="1102"/>
    </location>
</feature>
<dbReference type="KEGG" id="dpa:109539649"/>
<dbReference type="Proteomes" id="UP000019118">
    <property type="component" value="Unassembled WGS sequence"/>
</dbReference>
<reference evidence="5" key="1">
    <citation type="journal article" date="2013" name="Genome Biol.">
        <title>Draft genome of the mountain pine beetle, Dendroctonus ponderosae Hopkins, a major forest pest.</title>
        <authorList>
            <person name="Keeling C.I."/>
            <person name="Yuen M.M."/>
            <person name="Liao N.Y."/>
            <person name="Docking T.R."/>
            <person name="Chan S.K."/>
            <person name="Taylor G.A."/>
            <person name="Palmquist D.L."/>
            <person name="Jackman S.D."/>
            <person name="Nguyen A."/>
            <person name="Li M."/>
            <person name="Henderson H."/>
            <person name="Janes J.K."/>
            <person name="Zhao Y."/>
            <person name="Pandoh P."/>
            <person name="Moore R."/>
            <person name="Sperling F.A."/>
            <person name="Huber D.P."/>
            <person name="Birol I."/>
            <person name="Jones S.J."/>
            <person name="Bohlmann J."/>
        </authorList>
    </citation>
    <scope>NUCLEOTIDE SEQUENCE</scope>
</reference>
<feature type="compositionally biased region" description="Polar residues" evidence="2">
    <location>
        <begin position="753"/>
        <end position="766"/>
    </location>
</feature>
<dbReference type="EnsemblMetazoa" id="XM_019907537.1">
    <property type="protein sequence ID" value="XP_019763096.1"/>
    <property type="gene ID" value="LOC109539649"/>
</dbReference>
<reference evidence="4" key="2">
    <citation type="submission" date="2024-08" db="UniProtKB">
        <authorList>
            <consortium name="EnsemblMetazoa"/>
        </authorList>
    </citation>
    <scope>IDENTIFICATION</scope>
</reference>
<organism evidence="4 5">
    <name type="scientific">Dendroctonus ponderosae</name>
    <name type="common">Mountain pine beetle</name>
    <dbReference type="NCBI Taxonomy" id="77166"/>
    <lineage>
        <taxon>Eukaryota</taxon>
        <taxon>Metazoa</taxon>
        <taxon>Ecdysozoa</taxon>
        <taxon>Arthropoda</taxon>
        <taxon>Hexapoda</taxon>
        <taxon>Insecta</taxon>
        <taxon>Pterygota</taxon>
        <taxon>Neoptera</taxon>
        <taxon>Endopterygota</taxon>
        <taxon>Coleoptera</taxon>
        <taxon>Polyphaga</taxon>
        <taxon>Cucujiformia</taxon>
        <taxon>Curculionidae</taxon>
        <taxon>Scolytinae</taxon>
        <taxon>Dendroctonus</taxon>
    </lineage>
</organism>
<keyword evidence="5" id="KW-1185">Reference proteome</keyword>
<feature type="domain" description="DUF4771" evidence="3">
    <location>
        <begin position="1142"/>
        <end position="1289"/>
    </location>
</feature>
<evidence type="ECO:0000313" key="5">
    <source>
        <dbReference type="Proteomes" id="UP000019118"/>
    </source>
</evidence>
<evidence type="ECO:0000313" key="4">
    <source>
        <dbReference type="EnsemblMetazoa" id="XP_019763096.1"/>
    </source>
</evidence>
<evidence type="ECO:0000256" key="2">
    <source>
        <dbReference type="SAM" id="MobiDB-lite"/>
    </source>
</evidence>
<name>A0AAR5PQM3_DENPD</name>
<accession>A0AAR5PQM3</accession>
<feature type="region of interest" description="Disordered" evidence="2">
    <location>
        <begin position="1079"/>
        <end position="1105"/>
    </location>
</feature>
<dbReference type="GeneID" id="109539649"/>